<evidence type="ECO:0000256" key="1">
    <source>
        <dbReference type="SAM" id="MobiDB-lite"/>
    </source>
</evidence>
<keyword evidence="2" id="KW-0732">Signal</keyword>
<proteinExistence type="predicted"/>
<feature type="region of interest" description="Disordered" evidence="1">
    <location>
        <begin position="445"/>
        <end position="466"/>
    </location>
</feature>
<feature type="signal peptide" evidence="2">
    <location>
        <begin position="1"/>
        <end position="19"/>
    </location>
</feature>
<evidence type="ECO:0000256" key="2">
    <source>
        <dbReference type="SAM" id="SignalP"/>
    </source>
</evidence>
<keyword evidence="4" id="KW-1185">Reference proteome</keyword>
<dbReference type="OrthoDB" id="5846381at2759"/>
<organism evidence="3 4">
    <name type="scientific">Toxocara canis</name>
    <name type="common">Canine roundworm</name>
    <dbReference type="NCBI Taxonomy" id="6265"/>
    <lineage>
        <taxon>Eukaryota</taxon>
        <taxon>Metazoa</taxon>
        <taxon>Ecdysozoa</taxon>
        <taxon>Nematoda</taxon>
        <taxon>Chromadorea</taxon>
        <taxon>Rhabditida</taxon>
        <taxon>Spirurina</taxon>
        <taxon>Ascaridomorpha</taxon>
        <taxon>Ascaridoidea</taxon>
        <taxon>Toxocaridae</taxon>
        <taxon>Toxocara</taxon>
    </lineage>
</organism>
<feature type="chain" id="PRO_5002078203" evidence="2">
    <location>
        <begin position="20"/>
        <end position="466"/>
    </location>
</feature>
<evidence type="ECO:0000313" key="4">
    <source>
        <dbReference type="Proteomes" id="UP000031036"/>
    </source>
</evidence>
<dbReference type="Proteomes" id="UP000031036">
    <property type="component" value="Unassembled WGS sequence"/>
</dbReference>
<name>A0A0B2VEZ4_TOXCA</name>
<dbReference type="AlphaFoldDB" id="A0A0B2VEZ4"/>
<gene>
    <name evidence="3" type="ORF">Tcan_12307</name>
</gene>
<feature type="compositionally biased region" description="Basic and acidic residues" evidence="1">
    <location>
        <begin position="445"/>
        <end position="459"/>
    </location>
</feature>
<comment type="caution">
    <text evidence="3">The sequence shown here is derived from an EMBL/GenBank/DDBJ whole genome shotgun (WGS) entry which is preliminary data.</text>
</comment>
<protein>
    <submittedName>
        <fullName evidence="3">Uncharacterized protein</fullName>
    </submittedName>
</protein>
<dbReference type="EMBL" id="JPKZ01001765">
    <property type="protein sequence ID" value="KHN80118.1"/>
    <property type="molecule type" value="Genomic_DNA"/>
</dbReference>
<reference evidence="3 4" key="1">
    <citation type="submission" date="2014-11" db="EMBL/GenBank/DDBJ databases">
        <title>Genetic blueprint of the zoonotic pathogen Toxocara canis.</title>
        <authorList>
            <person name="Zhu X.-Q."/>
            <person name="Korhonen P.K."/>
            <person name="Cai H."/>
            <person name="Young N.D."/>
            <person name="Nejsum P."/>
            <person name="von Samson-Himmelstjerna G."/>
            <person name="Boag P.R."/>
            <person name="Tan P."/>
            <person name="Li Q."/>
            <person name="Min J."/>
            <person name="Yang Y."/>
            <person name="Wang X."/>
            <person name="Fang X."/>
            <person name="Hall R.S."/>
            <person name="Hofmann A."/>
            <person name="Sternberg P.W."/>
            <person name="Jex A.R."/>
            <person name="Gasser R.B."/>
        </authorList>
    </citation>
    <scope>NUCLEOTIDE SEQUENCE [LARGE SCALE GENOMIC DNA]</scope>
    <source>
        <strain evidence="3">PN_DK_2014</strain>
    </source>
</reference>
<accession>A0A0B2VEZ4</accession>
<sequence>MLRETLLLASISLAAFSLAREEFKRDTAAVLTQRYGNFKDECFPRPSGGCNCNVKDSSGVQRVKSFNTDAECKVPIEDLLETALKKQEVNEQIKQKFGNLKENCFPKPSGGCKCNEMDSSGNEVVRSYDSEADCNLPLPMSIAVDTVLKKHKMTEEIKQKFGDFKENCFPKPSGGCRCNEKDQHGNDIVGIYDSDAECKVLLPSAVEVETAQKKHEVNEAIKHKFGDFKESCFPRPSGGCRCNEKDANGNEVVVSYDSEIECRADMTSSIEVRTAQNKKKVNEQIKQKYGAFKENCFPKPSGGCSCNEKDARGKDIVAKYNTDAECKIPMIKQKYGAFKENCFPKPSGGCSCNEKDARGKDIVAKYNTDAECKIPMRSKRGGVQRPSQNVRDPVRERAQANYAAVVNELNEKFKGLKEGCFPRPKGCLCVIGKDKDGRDITERRMKDRDCKCQPGERGKGCPVGGA</sequence>
<evidence type="ECO:0000313" key="3">
    <source>
        <dbReference type="EMBL" id="KHN80118.1"/>
    </source>
</evidence>